<keyword evidence="4" id="KW-1185">Reference proteome</keyword>
<feature type="compositionally biased region" description="Low complexity" evidence="1">
    <location>
        <begin position="21"/>
        <end position="39"/>
    </location>
</feature>
<keyword evidence="2" id="KW-0732">Signal</keyword>
<evidence type="ECO:0000256" key="1">
    <source>
        <dbReference type="SAM" id="MobiDB-lite"/>
    </source>
</evidence>
<comment type="caution">
    <text evidence="3">The sequence shown here is derived from an EMBL/GenBank/DDBJ whole genome shotgun (WGS) entry which is preliminary data.</text>
</comment>
<dbReference type="Proteomes" id="UP001165653">
    <property type="component" value="Unassembled WGS sequence"/>
</dbReference>
<feature type="signal peptide" evidence="2">
    <location>
        <begin position="1"/>
        <end position="21"/>
    </location>
</feature>
<feature type="chain" id="PRO_5046232236" description="Lipoprotein" evidence="2">
    <location>
        <begin position="22"/>
        <end position="213"/>
    </location>
</feature>
<dbReference type="EMBL" id="JAPDDR010000009">
    <property type="protein sequence ID" value="MCW1915558.1"/>
    <property type="molecule type" value="Genomic_DNA"/>
</dbReference>
<evidence type="ECO:0008006" key="5">
    <source>
        <dbReference type="Google" id="ProtNLM"/>
    </source>
</evidence>
<feature type="region of interest" description="Disordered" evidence="1">
    <location>
        <begin position="142"/>
        <end position="183"/>
    </location>
</feature>
<accession>A0ABT3G6U0</accession>
<dbReference type="RefSeq" id="WP_264515109.1">
    <property type="nucleotide sequence ID" value="NZ_JAPDDR010000009.1"/>
</dbReference>
<name>A0ABT3G6U0_9BACT</name>
<sequence length="213" mass="23428">MTMSRLLYVLPALCLAACAGSDDGSSSSSQAAAESMSADPVGLKRVKSGDFGDDDFGKIAKKYGSDSPYAKKDGKPMGEYKEFTGFDRDNPEFKNKWDKEYKAGDFKKKSWWGDKDYAKKVYAGDTDANSLKKESVWGKKNAGEASKLAREAGDSYGTKDYATGRAREEGGDGIRKISDAETDERRRVFTSPDVIPWKAQGLTVEDTNRMMGR</sequence>
<evidence type="ECO:0000313" key="4">
    <source>
        <dbReference type="Proteomes" id="UP001165653"/>
    </source>
</evidence>
<evidence type="ECO:0000313" key="3">
    <source>
        <dbReference type="EMBL" id="MCW1915558.1"/>
    </source>
</evidence>
<reference evidence="3" key="1">
    <citation type="submission" date="2022-10" db="EMBL/GenBank/DDBJ databases">
        <title>Luteolibacter sp. GHJ8, whole genome shotgun sequencing project.</title>
        <authorList>
            <person name="Zhao G."/>
            <person name="Shen L."/>
        </authorList>
    </citation>
    <scope>NUCLEOTIDE SEQUENCE</scope>
    <source>
        <strain evidence="3">GHJ8</strain>
    </source>
</reference>
<evidence type="ECO:0000256" key="2">
    <source>
        <dbReference type="SAM" id="SignalP"/>
    </source>
</evidence>
<organism evidence="3 4">
    <name type="scientific">Luteolibacter rhizosphaerae</name>
    <dbReference type="NCBI Taxonomy" id="2989719"/>
    <lineage>
        <taxon>Bacteria</taxon>
        <taxon>Pseudomonadati</taxon>
        <taxon>Verrucomicrobiota</taxon>
        <taxon>Verrucomicrobiia</taxon>
        <taxon>Verrucomicrobiales</taxon>
        <taxon>Verrucomicrobiaceae</taxon>
        <taxon>Luteolibacter</taxon>
    </lineage>
</organism>
<protein>
    <recommendedName>
        <fullName evidence="5">Lipoprotein</fullName>
    </recommendedName>
</protein>
<feature type="compositionally biased region" description="Basic and acidic residues" evidence="1">
    <location>
        <begin position="165"/>
        <end position="183"/>
    </location>
</feature>
<feature type="region of interest" description="Disordered" evidence="1">
    <location>
        <begin position="21"/>
        <end position="49"/>
    </location>
</feature>
<proteinExistence type="predicted"/>
<gene>
    <name evidence="3" type="ORF">OJ996_18370</name>
</gene>